<dbReference type="CAZy" id="CBM2">
    <property type="family name" value="Carbohydrate-Binding Module Family 2"/>
</dbReference>
<dbReference type="Pfam" id="PF00553">
    <property type="entry name" value="CBM_2"/>
    <property type="match status" value="1"/>
</dbReference>
<dbReference type="PROSITE" id="PS51173">
    <property type="entry name" value="CBM2"/>
    <property type="match status" value="1"/>
</dbReference>
<evidence type="ECO:0000313" key="13">
    <source>
        <dbReference type="EMBL" id="ABC33415.1"/>
    </source>
</evidence>
<dbReference type="InterPro" id="IPR008965">
    <property type="entry name" value="CBM2/CBM3_carb-bd_dom_sf"/>
</dbReference>
<organism evidence="13 14">
    <name type="scientific">Hahella chejuensis (strain KCTC 2396)</name>
    <dbReference type="NCBI Taxonomy" id="349521"/>
    <lineage>
        <taxon>Bacteria</taxon>
        <taxon>Pseudomonadati</taxon>
        <taxon>Pseudomonadota</taxon>
        <taxon>Gammaproteobacteria</taxon>
        <taxon>Oceanospirillales</taxon>
        <taxon>Hahellaceae</taxon>
        <taxon>Hahella</taxon>
    </lineage>
</organism>
<feature type="signal peptide" evidence="11">
    <location>
        <begin position="1"/>
        <end position="30"/>
    </location>
</feature>
<evidence type="ECO:0000256" key="2">
    <source>
        <dbReference type="ARBA" id="ARBA00009209"/>
    </source>
</evidence>
<evidence type="ECO:0000256" key="7">
    <source>
        <dbReference type="ARBA" id="ARBA00023326"/>
    </source>
</evidence>
<keyword evidence="6 9" id="KW-0326">Glycosidase</keyword>
<dbReference type="PROSITE" id="PS00812">
    <property type="entry name" value="GLYCOSYL_HYDROL_F8"/>
    <property type="match status" value="1"/>
</dbReference>
<dbReference type="InterPro" id="IPR008928">
    <property type="entry name" value="6-hairpin_glycosidase_sf"/>
</dbReference>
<dbReference type="STRING" id="349521.HCH_06791"/>
<keyword evidence="7 9" id="KW-0119">Carbohydrate metabolism</keyword>
<feature type="domain" description="CBM2" evidence="12">
    <location>
        <begin position="468"/>
        <end position="555"/>
    </location>
</feature>
<dbReference type="OrthoDB" id="9803461at2"/>
<dbReference type="PROSITE" id="PS51257">
    <property type="entry name" value="PROKAR_LIPOPROTEIN"/>
    <property type="match status" value="1"/>
</dbReference>
<evidence type="ECO:0000313" key="14">
    <source>
        <dbReference type="Proteomes" id="UP000000238"/>
    </source>
</evidence>
<dbReference type="KEGG" id="hch:HCH_06791"/>
<evidence type="ECO:0000256" key="10">
    <source>
        <dbReference type="SAM" id="MobiDB-lite"/>
    </source>
</evidence>
<keyword evidence="14" id="KW-1185">Reference proteome</keyword>
<keyword evidence="5" id="KW-0136">Cellulose degradation</keyword>
<sequence length="555" mass="59747">MMPDTFRIAPLAARVILLSGLALGAQVAFASCADSTATTASAAADAVCQPALEQQAQAARPFPQALEFAGKIKPDHVSQTQMNAKVAQFYDYWKSAYVKPSNGNTPGGGYYVNMKGTGGDGNEITTSEAHGYGMMLFALMAGHDSEAKQYFDGMYNMYDKHRSTLNNHLMSWVIDASENTSKDSDSATDGDMDIAYALLLAHYQWGSDGAINYLQQAKRIINNGLKGDDVHRSSKRTMLGDWDDNQWTTRSSDWMTDHMHAYQQATGDAFWGEAADTAYGIIDKMIKNYASATGLMSDFVIDSDPRPAPPNFLEADTDDDFSWNACRYPLRIAIDAAHFGDSRASAAMNKLMQWAINATGGNPGSVMAGYKLNGEPLVGYSAMAFTAPMVAAASVTGHQSFLNQGWDLISGNRSDYYSDSINLLSMLFISGNWWSPVEGGGDDGDDGGDGGDDGDDGDNGGDDGSDDGGDQDNPAQTTLSKTDDWGGGYCANVRVFNSSDSDLVWSVSVPIEGQAYTVWSANWSQQGDALNASGVHWNRELGPQESTEFGFCANR</sequence>
<dbReference type="CAZy" id="GH8">
    <property type="family name" value="Glycoside Hydrolase Family 8"/>
</dbReference>
<dbReference type="GO" id="GO:0030245">
    <property type="term" value="P:cellulose catabolic process"/>
    <property type="evidence" value="ECO:0007669"/>
    <property type="project" value="UniProtKB-KW"/>
</dbReference>
<dbReference type="Gene3D" id="1.50.10.10">
    <property type="match status" value="1"/>
</dbReference>
<protein>
    <recommendedName>
        <fullName evidence="9">Glucanase</fullName>
        <ecNumber evidence="9">3.2.1.-</ecNumber>
    </recommendedName>
</protein>
<evidence type="ECO:0000259" key="12">
    <source>
        <dbReference type="PROSITE" id="PS51173"/>
    </source>
</evidence>
<proteinExistence type="inferred from homology"/>
<feature type="compositionally biased region" description="Acidic residues" evidence="10">
    <location>
        <begin position="440"/>
        <end position="470"/>
    </location>
</feature>
<gene>
    <name evidence="13" type="ordered locus">HCH_06791</name>
</gene>
<feature type="active site" description="Nucleophile" evidence="8">
    <location>
        <position position="189"/>
    </location>
</feature>
<feature type="region of interest" description="Disordered" evidence="10">
    <location>
        <begin position="438"/>
        <end position="483"/>
    </location>
</feature>
<dbReference type="InterPro" id="IPR019834">
    <property type="entry name" value="Glyco_hydro_8_CS"/>
</dbReference>
<comment type="catalytic activity">
    <reaction evidence="1">
        <text>Endohydrolysis of (1-&gt;4)-beta-D-glucosidic linkages in cellulose, lichenin and cereal beta-D-glucans.</text>
        <dbReference type="EC" id="3.2.1.4"/>
    </reaction>
</comment>
<dbReference type="EC" id="3.2.1.-" evidence="9"/>
<dbReference type="Proteomes" id="UP000000238">
    <property type="component" value="Chromosome"/>
</dbReference>
<evidence type="ECO:0000256" key="1">
    <source>
        <dbReference type="ARBA" id="ARBA00000966"/>
    </source>
</evidence>
<dbReference type="RefSeq" id="WP_011400465.1">
    <property type="nucleotide sequence ID" value="NC_007645.1"/>
</dbReference>
<evidence type="ECO:0000256" key="3">
    <source>
        <dbReference type="ARBA" id="ARBA00022729"/>
    </source>
</evidence>
<reference evidence="13 14" key="1">
    <citation type="journal article" date="2005" name="Nucleic Acids Res.">
        <title>Genomic blueprint of Hahella chejuensis, a marine microbe producing an algicidal agent.</title>
        <authorList>
            <person name="Jeong H."/>
            <person name="Yim J.H."/>
            <person name="Lee C."/>
            <person name="Choi S.-H."/>
            <person name="Park Y.K."/>
            <person name="Yoon S.H."/>
            <person name="Hur C.-G."/>
            <person name="Kang H.-Y."/>
            <person name="Kim D."/>
            <person name="Lee H.H."/>
            <person name="Park K.H."/>
            <person name="Park S.-H."/>
            <person name="Park H.-S."/>
            <person name="Lee H.K."/>
            <person name="Oh T.K."/>
            <person name="Kim J.F."/>
        </authorList>
    </citation>
    <scope>NUCLEOTIDE SEQUENCE [LARGE SCALE GENOMIC DNA]</scope>
    <source>
        <strain evidence="13 14">KCTC 2396</strain>
    </source>
</reference>
<dbReference type="InterPro" id="IPR001919">
    <property type="entry name" value="CBD2"/>
</dbReference>
<dbReference type="EMBL" id="CP000155">
    <property type="protein sequence ID" value="ABC33415.1"/>
    <property type="molecule type" value="Genomic_DNA"/>
</dbReference>
<dbReference type="GO" id="GO:0008810">
    <property type="term" value="F:cellulase activity"/>
    <property type="evidence" value="ECO:0007669"/>
    <property type="project" value="UniProtKB-EC"/>
</dbReference>
<dbReference type="PRINTS" id="PR00735">
    <property type="entry name" value="GLHYDRLASE8"/>
</dbReference>
<keyword evidence="3 11" id="KW-0732">Signal</keyword>
<dbReference type="eggNOG" id="COG3405">
    <property type="taxonomic scope" value="Bacteria"/>
</dbReference>
<evidence type="ECO:0000256" key="8">
    <source>
        <dbReference type="PROSITE-ProRule" id="PRU10058"/>
    </source>
</evidence>
<dbReference type="HOGENOM" id="CLU_036185_0_0_6"/>
<evidence type="ECO:0000256" key="11">
    <source>
        <dbReference type="SAM" id="SignalP"/>
    </source>
</evidence>
<name>Q2S7F9_HAHCH</name>
<feature type="chain" id="PRO_5004215290" description="Glucanase" evidence="11">
    <location>
        <begin position="31"/>
        <end position="555"/>
    </location>
</feature>
<dbReference type="SUPFAM" id="SSF49384">
    <property type="entry name" value="Carbohydrate-binding domain"/>
    <property type="match status" value="1"/>
</dbReference>
<accession>Q2S7F9</accession>
<dbReference type="Pfam" id="PF01270">
    <property type="entry name" value="Glyco_hydro_8"/>
    <property type="match status" value="1"/>
</dbReference>
<evidence type="ECO:0000256" key="5">
    <source>
        <dbReference type="ARBA" id="ARBA00023001"/>
    </source>
</evidence>
<dbReference type="SMART" id="SM00637">
    <property type="entry name" value="CBD_II"/>
    <property type="match status" value="1"/>
</dbReference>
<dbReference type="eggNOG" id="COG5297">
    <property type="taxonomic scope" value="Bacteria"/>
</dbReference>
<dbReference type="Gene3D" id="2.60.40.290">
    <property type="match status" value="1"/>
</dbReference>
<dbReference type="InterPro" id="IPR002037">
    <property type="entry name" value="Glyco_hydro_8"/>
</dbReference>
<evidence type="ECO:0000256" key="6">
    <source>
        <dbReference type="ARBA" id="ARBA00023295"/>
    </source>
</evidence>
<dbReference type="InterPro" id="IPR012291">
    <property type="entry name" value="CBM2_carb-bd_dom_sf"/>
</dbReference>
<dbReference type="AlphaFoldDB" id="Q2S7F9"/>
<dbReference type="InterPro" id="IPR012341">
    <property type="entry name" value="6hp_glycosidase-like_sf"/>
</dbReference>
<keyword evidence="7 9" id="KW-0624">Polysaccharide degradation</keyword>
<evidence type="ECO:0000256" key="4">
    <source>
        <dbReference type="ARBA" id="ARBA00022801"/>
    </source>
</evidence>
<dbReference type="SUPFAM" id="SSF48208">
    <property type="entry name" value="Six-hairpin glycosidases"/>
    <property type="match status" value="1"/>
</dbReference>
<comment type="similarity">
    <text evidence="2 9">Belongs to the glycosyl hydrolase 8 (cellulase D) family.</text>
</comment>
<dbReference type="GO" id="GO:0030247">
    <property type="term" value="F:polysaccharide binding"/>
    <property type="evidence" value="ECO:0007669"/>
    <property type="project" value="UniProtKB-UniRule"/>
</dbReference>
<evidence type="ECO:0000256" key="9">
    <source>
        <dbReference type="RuleBase" id="RU361167"/>
    </source>
</evidence>
<keyword evidence="4 9" id="KW-0378">Hydrolase</keyword>